<comment type="caution">
    <text evidence="1">The sequence shown here is derived from an EMBL/GenBank/DDBJ whole genome shotgun (WGS) entry which is preliminary data.</text>
</comment>
<proteinExistence type="predicted"/>
<reference evidence="1" key="1">
    <citation type="thesis" date="2021" institute="BYU ScholarsArchive" country="Provo, UT, USA">
        <title>Applications of and Algorithms for Genome Assembly and Genomic Analyses with an Emphasis on Marine Teleosts.</title>
        <authorList>
            <person name="Pickett B.D."/>
        </authorList>
    </citation>
    <scope>NUCLEOTIDE SEQUENCE</scope>
    <source>
        <strain evidence="1">HI-2016</strain>
    </source>
</reference>
<accession>A0A8T2PWI1</accession>
<name>A0A8T2PWI1_9TELE</name>
<sequence length="68" mass="7789">MIYFRNDNNASTDELLHSRIRSTSSCTEVRSRILEGDSLSLRLSFEDSVQSIVFPNIVFGLLLLRELI</sequence>
<organism evidence="1 2">
    <name type="scientific">Albula glossodonta</name>
    <name type="common">roundjaw bonefish</name>
    <dbReference type="NCBI Taxonomy" id="121402"/>
    <lineage>
        <taxon>Eukaryota</taxon>
        <taxon>Metazoa</taxon>
        <taxon>Chordata</taxon>
        <taxon>Craniata</taxon>
        <taxon>Vertebrata</taxon>
        <taxon>Euteleostomi</taxon>
        <taxon>Actinopterygii</taxon>
        <taxon>Neopterygii</taxon>
        <taxon>Teleostei</taxon>
        <taxon>Albuliformes</taxon>
        <taxon>Albulidae</taxon>
        <taxon>Albula</taxon>
    </lineage>
</organism>
<evidence type="ECO:0000313" key="2">
    <source>
        <dbReference type="Proteomes" id="UP000824540"/>
    </source>
</evidence>
<gene>
    <name evidence="1" type="ORF">JZ751_000715</name>
</gene>
<dbReference type="AlphaFoldDB" id="A0A8T2PWI1"/>
<protein>
    <submittedName>
        <fullName evidence="1">Uncharacterized protein</fullName>
    </submittedName>
</protein>
<keyword evidence="2" id="KW-1185">Reference proteome</keyword>
<dbReference type="EMBL" id="JAFBMS010000001">
    <property type="protein sequence ID" value="KAG9355872.1"/>
    <property type="molecule type" value="Genomic_DNA"/>
</dbReference>
<evidence type="ECO:0000313" key="1">
    <source>
        <dbReference type="EMBL" id="KAG9355872.1"/>
    </source>
</evidence>
<dbReference type="Proteomes" id="UP000824540">
    <property type="component" value="Unassembled WGS sequence"/>
</dbReference>